<accession>A0A4R3YH19</accession>
<dbReference type="RefSeq" id="WP_131867846.1">
    <property type="nucleotide sequence ID" value="NZ_SMCR01000017.1"/>
</dbReference>
<organism evidence="1 2">
    <name type="scientific">Biostraticola tofi</name>
    <dbReference type="NCBI Taxonomy" id="466109"/>
    <lineage>
        <taxon>Bacteria</taxon>
        <taxon>Pseudomonadati</taxon>
        <taxon>Pseudomonadota</taxon>
        <taxon>Gammaproteobacteria</taxon>
        <taxon>Enterobacterales</taxon>
        <taxon>Bruguierivoracaceae</taxon>
        <taxon>Biostraticola</taxon>
    </lineage>
</organism>
<dbReference type="AlphaFoldDB" id="A0A4R3YH19"/>
<name>A0A4R3YH19_9GAMM</name>
<dbReference type="Proteomes" id="UP000295719">
    <property type="component" value="Unassembled WGS sequence"/>
</dbReference>
<evidence type="ECO:0000313" key="1">
    <source>
        <dbReference type="EMBL" id="TCV91496.1"/>
    </source>
</evidence>
<gene>
    <name evidence="1" type="ORF">EDC52_11720</name>
</gene>
<evidence type="ECO:0000313" key="2">
    <source>
        <dbReference type="Proteomes" id="UP000295719"/>
    </source>
</evidence>
<comment type="caution">
    <text evidence="1">The sequence shown here is derived from an EMBL/GenBank/DDBJ whole genome shotgun (WGS) entry which is preliminary data.</text>
</comment>
<protein>
    <submittedName>
        <fullName evidence="1">Uncharacterized protein</fullName>
    </submittedName>
</protein>
<reference evidence="1 2" key="1">
    <citation type="submission" date="2019-03" db="EMBL/GenBank/DDBJ databases">
        <title>Genomic Encyclopedia of Type Strains, Phase IV (KMG-IV): sequencing the most valuable type-strain genomes for metagenomic binning, comparative biology and taxonomic classification.</title>
        <authorList>
            <person name="Goeker M."/>
        </authorList>
    </citation>
    <scope>NUCLEOTIDE SEQUENCE [LARGE SCALE GENOMIC DNA]</scope>
    <source>
        <strain evidence="1 2">DSM 19580</strain>
    </source>
</reference>
<proteinExistence type="predicted"/>
<dbReference type="EMBL" id="SMCR01000017">
    <property type="protein sequence ID" value="TCV91496.1"/>
    <property type="molecule type" value="Genomic_DNA"/>
</dbReference>
<keyword evidence="2" id="KW-1185">Reference proteome</keyword>
<sequence>MTIALKTGIYLLSAKQADLALKYNTLIEKNLNQVQKKLHAEQILLSNVGHKLQHKLKCMTQTLEQVDALSKKESDSALCIGYSNSHIRRPVDSKKNYCNTVDKKGTSNFTIGSSIKEIIKKMEQEKQNLALSFKERAAQETIKFIQDDIGIITRASNNIQYQIQAVESKLSLFNETNYLSDWTAGERFMNTLGEELCCNDKTGSKVDENNKKIKKSNENNITKLTEKYNKCVESIAAIRKDQTTMKSSSILESAPSPYAESQKMLNELRHRNEG</sequence>